<sequence>MFDYEMNWFDYKKILRNKPIIILGNTWDPQPFPSLSLHCHRHRKMPSGEDGSIITFLKRELEASFVKIDSMEKENHELKQEMGRLKAQINTLKAHDLERKSMLWKKLQSSMDCGKVIDEPTQKTKLQVAVPEAPLKKPTSNHTEANAILPKPPPSPPQSLQKRVIAPPPPPPPLPSSPVGSRAVRRVPAVMEFYRSLMKRDTQKENKNGATGFLPVTSRDMIGEIENRSTYLTSIKSDVEKYGQLLNFLIREVQSAAFTEISDVEAFVKWLDGELSCLVDERAVLKHFPQWPERKADALREAACSYRDLKNLESEVLAFKSIPKQPLIQSLRKIQALEDRQSSISGLERTRESTSKRYKELQIPWQWLMDTGVVGQIKLSSLKLARECMRRIAKELKSNEASREGDLLIQGVRFAFRVHQFAGGFDTETMNAFEELKEIGSSIYNKSHDIGNSLRFSSVRKILDKHPSSVSGHLTINWYKVVPIKVLCFIWKAVQRIIPVAVELVSRGIMVNSLLCSSCIGQQENVDHVLVDCPFASRIRENIMSWCGSISAWGNCPKKRKRLSIICYRMLWCIWRFRNKRVFNNDGVSLIQATGCIKTMVFFIGVSTGVGNQFVIGMNG</sequence>
<dbReference type="Proteomes" id="UP000235145">
    <property type="component" value="Unassembled WGS sequence"/>
</dbReference>
<dbReference type="Pfam" id="PF13966">
    <property type="entry name" value="zf-RVT"/>
    <property type="match status" value="1"/>
</dbReference>
<accession>A0A9R1UZD5</accession>
<evidence type="ECO:0000259" key="4">
    <source>
        <dbReference type="Pfam" id="PF13966"/>
    </source>
</evidence>
<evidence type="ECO:0000256" key="3">
    <source>
        <dbReference type="SAM" id="MobiDB-lite"/>
    </source>
</evidence>
<dbReference type="PANTHER" id="PTHR31342">
    <property type="entry name" value="PROTEIN CHUP1, CHLOROPLASTIC"/>
    <property type="match status" value="1"/>
</dbReference>
<feature type="compositionally biased region" description="Pro residues" evidence="3">
    <location>
        <begin position="166"/>
        <end position="176"/>
    </location>
</feature>
<gene>
    <name evidence="5" type="ORF">LSAT_V11C700375410</name>
</gene>
<protein>
    <recommendedName>
        <fullName evidence="4">Reverse transcriptase zinc-binding domain-containing protein</fullName>
    </recommendedName>
</protein>
<keyword evidence="1 2" id="KW-0175">Coiled coil</keyword>
<proteinExistence type="predicted"/>
<dbReference type="InterPro" id="IPR040265">
    <property type="entry name" value="CHUP1/IPGA1-like"/>
</dbReference>
<feature type="domain" description="Reverse transcriptase zinc-binding" evidence="4">
    <location>
        <begin position="474"/>
        <end position="538"/>
    </location>
</feature>
<dbReference type="GO" id="GO:0072699">
    <property type="term" value="P:protein localization to cortical microtubule cytoskeleton"/>
    <property type="evidence" value="ECO:0000318"/>
    <property type="project" value="GO_Central"/>
</dbReference>
<comment type="caution">
    <text evidence="5">The sequence shown here is derived from an EMBL/GenBank/DDBJ whole genome shotgun (WGS) entry which is preliminary data.</text>
</comment>
<dbReference type="AlphaFoldDB" id="A0A9R1UZD5"/>
<evidence type="ECO:0000313" key="6">
    <source>
        <dbReference type="Proteomes" id="UP000235145"/>
    </source>
</evidence>
<feature type="region of interest" description="Disordered" evidence="3">
    <location>
        <begin position="129"/>
        <end position="182"/>
    </location>
</feature>
<evidence type="ECO:0000256" key="2">
    <source>
        <dbReference type="SAM" id="Coils"/>
    </source>
</evidence>
<evidence type="ECO:0000313" key="5">
    <source>
        <dbReference type="EMBL" id="KAJ0196348.1"/>
    </source>
</evidence>
<organism evidence="5 6">
    <name type="scientific">Lactuca sativa</name>
    <name type="common">Garden lettuce</name>
    <dbReference type="NCBI Taxonomy" id="4236"/>
    <lineage>
        <taxon>Eukaryota</taxon>
        <taxon>Viridiplantae</taxon>
        <taxon>Streptophyta</taxon>
        <taxon>Embryophyta</taxon>
        <taxon>Tracheophyta</taxon>
        <taxon>Spermatophyta</taxon>
        <taxon>Magnoliopsida</taxon>
        <taxon>eudicotyledons</taxon>
        <taxon>Gunneridae</taxon>
        <taxon>Pentapetalae</taxon>
        <taxon>asterids</taxon>
        <taxon>campanulids</taxon>
        <taxon>Asterales</taxon>
        <taxon>Asteraceae</taxon>
        <taxon>Cichorioideae</taxon>
        <taxon>Cichorieae</taxon>
        <taxon>Lactucinae</taxon>
        <taxon>Lactuca</taxon>
    </lineage>
</organism>
<feature type="coiled-coil region" evidence="2">
    <location>
        <begin position="61"/>
        <end position="95"/>
    </location>
</feature>
<keyword evidence="6" id="KW-1185">Reference proteome</keyword>
<dbReference type="EMBL" id="NBSK02000007">
    <property type="protein sequence ID" value="KAJ0196348.1"/>
    <property type="molecule type" value="Genomic_DNA"/>
</dbReference>
<dbReference type="InterPro" id="IPR026960">
    <property type="entry name" value="RVT-Znf"/>
</dbReference>
<evidence type="ECO:0000256" key="1">
    <source>
        <dbReference type="ARBA" id="ARBA00023054"/>
    </source>
</evidence>
<reference evidence="5 6" key="1">
    <citation type="journal article" date="2017" name="Nat. Commun.">
        <title>Genome assembly with in vitro proximity ligation data and whole-genome triplication in lettuce.</title>
        <authorList>
            <person name="Reyes-Chin-Wo S."/>
            <person name="Wang Z."/>
            <person name="Yang X."/>
            <person name="Kozik A."/>
            <person name="Arikit S."/>
            <person name="Song C."/>
            <person name="Xia L."/>
            <person name="Froenicke L."/>
            <person name="Lavelle D.O."/>
            <person name="Truco M.J."/>
            <person name="Xia R."/>
            <person name="Zhu S."/>
            <person name="Xu C."/>
            <person name="Xu H."/>
            <person name="Xu X."/>
            <person name="Cox K."/>
            <person name="Korf I."/>
            <person name="Meyers B.C."/>
            <person name="Michelmore R.W."/>
        </authorList>
    </citation>
    <scope>NUCLEOTIDE SEQUENCE [LARGE SCALE GENOMIC DNA]</scope>
    <source>
        <strain evidence="6">cv. Salinas</strain>
        <tissue evidence="5">Seedlings</tissue>
    </source>
</reference>
<name>A0A9R1UZD5_LACSA</name>
<dbReference type="GO" id="GO:0055028">
    <property type="term" value="C:cortical microtubule"/>
    <property type="evidence" value="ECO:0000318"/>
    <property type="project" value="GO_Central"/>
</dbReference>
<dbReference type="PANTHER" id="PTHR31342:SF48">
    <property type="entry name" value="CHUP1-LIKE PROTEIN"/>
    <property type="match status" value="1"/>
</dbReference>